<dbReference type="SUPFAM" id="SSF50129">
    <property type="entry name" value="GroES-like"/>
    <property type="match status" value="1"/>
</dbReference>
<feature type="domain" description="Enoyl reductase (ER)" evidence="2">
    <location>
        <begin position="98"/>
        <end position="390"/>
    </location>
</feature>
<dbReference type="EMBL" id="JACHHZ010000007">
    <property type="protein sequence ID" value="MBB6096402.1"/>
    <property type="molecule type" value="Genomic_DNA"/>
</dbReference>
<dbReference type="Proteomes" id="UP000588068">
    <property type="component" value="Unassembled WGS sequence"/>
</dbReference>
<dbReference type="Pfam" id="PF12893">
    <property type="entry name" value="Lumazine_bd_2"/>
    <property type="match status" value="1"/>
</dbReference>
<dbReference type="GO" id="GO:0016491">
    <property type="term" value="F:oxidoreductase activity"/>
    <property type="evidence" value="ECO:0007669"/>
    <property type="project" value="InterPro"/>
</dbReference>
<accession>A0A841HWS4</accession>
<name>A0A841HWS4_9GAMM</name>
<dbReference type="RefSeq" id="WP_184335784.1">
    <property type="nucleotide sequence ID" value="NZ_JACHHZ010000007.1"/>
</dbReference>
<proteinExistence type="predicted"/>
<dbReference type="Gene3D" id="3.90.180.10">
    <property type="entry name" value="Medium-chain alcohol dehydrogenases, catalytic domain"/>
    <property type="match status" value="1"/>
</dbReference>
<organism evidence="3 4">
    <name type="scientific">Povalibacter uvarum</name>
    <dbReference type="NCBI Taxonomy" id="732238"/>
    <lineage>
        <taxon>Bacteria</taxon>
        <taxon>Pseudomonadati</taxon>
        <taxon>Pseudomonadota</taxon>
        <taxon>Gammaproteobacteria</taxon>
        <taxon>Steroidobacterales</taxon>
        <taxon>Steroidobacteraceae</taxon>
        <taxon>Povalibacter</taxon>
    </lineage>
</organism>
<feature type="region of interest" description="Disordered" evidence="1">
    <location>
        <begin position="1"/>
        <end position="27"/>
    </location>
</feature>
<dbReference type="CDD" id="cd05289">
    <property type="entry name" value="MDR_like_2"/>
    <property type="match status" value="1"/>
</dbReference>
<dbReference type="SUPFAM" id="SSF54427">
    <property type="entry name" value="NTF2-like"/>
    <property type="match status" value="1"/>
</dbReference>
<dbReference type="InterPro" id="IPR020843">
    <property type="entry name" value="ER"/>
</dbReference>
<evidence type="ECO:0000313" key="3">
    <source>
        <dbReference type="EMBL" id="MBB6096402.1"/>
    </source>
</evidence>
<dbReference type="PROSITE" id="PS01162">
    <property type="entry name" value="QOR_ZETA_CRYSTAL"/>
    <property type="match status" value="1"/>
</dbReference>
<dbReference type="InterPro" id="IPR032710">
    <property type="entry name" value="NTF2-like_dom_sf"/>
</dbReference>
<dbReference type="InterPro" id="IPR002364">
    <property type="entry name" value="Quin_OxRdtase/zeta-crystal_CS"/>
</dbReference>
<evidence type="ECO:0000259" key="2">
    <source>
        <dbReference type="SMART" id="SM00829"/>
    </source>
</evidence>
<dbReference type="Pfam" id="PF08240">
    <property type="entry name" value="ADH_N"/>
    <property type="match status" value="1"/>
</dbReference>
<dbReference type="InterPro" id="IPR039437">
    <property type="entry name" value="FrzH/put_lumazine-bd"/>
</dbReference>
<dbReference type="Gene3D" id="3.40.50.720">
    <property type="entry name" value="NAD(P)-binding Rossmann-like Domain"/>
    <property type="match status" value="1"/>
</dbReference>
<dbReference type="InterPro" id="IPR013154">
    <property type="entry name" value="ADH-like_N"/>
</dbReference>
<dbReference type="SMART" id="SM00829">
    <property type="entry name" value="PKS_ER"/>
    <property type="match status" value="1"/>
</dbReference>
<protein>
    <submittedName>
        <fullName evidence="3">NADPH:quinone reductase-like Zn-dependent oxidoreductase</fullName>
    </submittedName>
</protein>
<gene>
    <name evidence="3" type="ORF">HNQ60_005324</name>
</gene>
<sequence>MGSQRASIDARKGNHPDQLIDSQHTDLVSSHRSQFSPRCCIYKPPVSHRKKVVKVRFPMLVSLVLLLVVSPHAWTKESANACAAPPATMRAARIHAAGGPESLRVESVPVPAPAAGEVLVRVHYASINPVDWKLQEAGRFKFPATPGGDFSGEVIALGSGVTEFKCGDLVAGIVNQRERSGSYAEYVTVPVTEIVPKPFAFSMAEAAAYPTVSVAAWRFLVKGADVKAGERVLVPGAAGGVGSVVVQLAKAKGAYVIATASARNHEYLKSIGADEVIDYKAVQFEEVVRNVDIVIDTVGGDTLARADRVLRDGGRLISMAGAVAPSVCAAGRIVCLATPPWNVKEALEGLAPLIAANKIRINIDGNYPLDAVVDAQRHNRNGNTRGKVVIDMGVALRSADVSASGADVHAVTIPLQAYLDGHATGQEHHFRRAFATDGMLVGVKDGKYGQRPASVYIAQSSSGRAPRDENLRRRWIRSVTVTGNVATAVIELDYPDMKALDHMSLLKFEDGWRIVVKAYEASTPTST</sequence>
<dbReference type="Gene3D" id="3.10.450.50">
    <property type="match status" value="1"/>
</dbReference>
<dbReference type="AlphaFoldDB" id="A0A841HWS4"/>
<evidence type="ECO:0000256" key="1">
    <source>
        <dbReference type="SAM" id="MobiDB-lite"/>
    </source>
</evidence>
<dbReference type="SUPFAM" id="SSF51735">
    <property type="entry name" value="NAD(P)-binding Rossmann-fold domains"/>
    <property type="match status" value="1"/>
</dbReference>
<dbReference type="PANTHER" id="PTHR44013">
    <property type="entry name" value="ZINC-TYPE ALCOHOL DEHYDROGENASE-LIKE PROTEIN C16A3.02C"/>
    <property type="match status" value="1"/>
</dbReference>
<reference evidence="3 4" key="1">
    <citation type="submission" date="2020-08" db="EMBL/GenBank/DDBJ databases">
        <title>Genomic Encyclopedia of Type Strains, Phase IV (KMG-IV): sequencing the most valuable type-strain genomes for metagenomic binning, comparative biology and taxonomic classification.</title>
        <authorList>
            <person name="Goeker M."/>
        </authorList>
    </citation>
    <scope>NUCLEOTIDE SEQUENCE [LARGE SCALE GENOMIC DNA]</scope>
    <source>
        <strain evidence="3 4">DSM 26723</strain>
    </source>
</reference>
<comment type="caution">
    <text evidence="3">The sequence shown here is derived from an EMBL/GenBank/DDBJ whole genome shotgun (WGS) entry which is preliminary data.</text>
</comment>
<dbReference type="PANTHER" id="PTHR44013:SF1">
    <property type="entry name" value="ZINC-TYPE ALCOHOL DEHYDROGENASE-LIKE PROTEIN C16A3.02C"/>
    <property type="match status" value="1"/>
</dbReference>
<keyword evidence="4" id="KW-1185">Reference proteome</keyword>
<evidence type="ECO:0000313" key="4">
    <source>
        <dbReference type="Proteomes" id="UP000588068"/>
    </source>
</evidence>
<dbReference type="Pfam" id="PF13602">
    <property type="entry name" value="ADH_zinc_N_2"/>
    <property type="match status" value="1"/>
</dbReference>
<dbReference type="InterPro" id="IPR011032">
    <property type="entry name" value="GroES-like_sf"/>
</dbReference>
<dbReference type="InterPro" id="IPR036291">
    <property type="entry name" value="NAD(P)-bd_dom_sf"/>
</dbReference>
<dbReference type="GO" id="GO:0008270">
    <property type="term" value="F:zinc ion binding"/>
    <property type="evidence" value="ECO:0007669"/>
    <property type="project" value="InterPro"/>
</dbReference>
<dbReference type="InterPro" id="IPR052733">
    <property type="entry name" value="Chloroplast_QOR"/>
</dbReference>